<comment type="caution">
    <text evidence="1">The sequence shown here is derived from an EMBL/GenBank/DDBJ whole genome shotgun (WGS) entry which is preliminary data.</text>
</comment>
<reference evidence="1 2" key="1">
    <citation type="submission" date="2014-07" db="EMBL/GenBank/DDBJ databases">
        <authorList>
            <person name="McCorrison J."/>
            <person name="Sanka R."/>
            <person name="Torralba M."/>
            <person name="Gillis M."/>
            <person name="Haft D.H."/>
            <person name="Methe B."/>
            <person name="Sutton G."/>
            <person name="Nelson K.E."/>
        </authorList>
    </citation>
    <scope>NUCLEOTIDE SEQUENCE [LARGE SCALE GENOMIC DNA]</scope>
    <source>
        <strain evidence="1 2">DNF00424</strain>
    </source>
</reference>
<evidence type="ECO:0000313" key="1">
    <source>
        <dbReference type="EMBL" id="KGF29885.1"/>
    </source>
</evidence>
<name>A0AAW3FHA0_9BACT</name>
<protein>
    <recommendedName>
        <fullName evidence="3">Lipoprotein</fullName>
    </recommendedName>
</protein>
<dbReference type="AlphaFoldDB" id="A0AAW3FHA0"/>
<dbReference type="EMBL" id="JRNJ01000024">
    <property type="protein sequence ID" value="KGF29885.1"/>
    <property type="molecule type" value="Genomic_DNA"/>
</dbReference>
<accession>A0AAW3FHA0</accession>
<proteinExistence type="predicted"/>
<evidence type="ECO:0000313" key="2">
    <source>
        <dbReference type="Proteomes" id="UP000029533"/>
    </source>
</evidence>
<sequence>MRKILYILASLLVINLTACRPEQQGYLNNQISSQVKSVVDEYAKRHPKYKSLIFITDFEYNWRNGYKRKNIIFLLGPSLDCLPSKYRIYPSQLQYYKDKLIFIQSSSGLLYEQSNILKTYNKNKTNIDKCDDNIAFFLKEASAYQSQNDGTIIRISERSDTILLKERVEFHAPPIRDRNIKNNQ</sequence>
<dbReference type="RefSeq" id="WP_148295470.1">
    <property type="nucleotide sequence ID" value="NZ_JRNJ01000024.1"/>
</dbReference>
<organism evidence="1 2">
    <name type="scientific">Prevotella histicola JCM 15637 = DNF00424</name>
    <dbReference type="NCBI Taxonomy" id="1236504"/>
    <lineage>
        <taxon>Bacteria</taxon>
        <taxon>Pseudomonadati</taxon>
        <taxon>Bacteroidota</taxon>
        <taxon>Bacteroidia</taxon>
        <taxon>Bacteroidales</taxon>
        <taxon>Prevotellaceae</taxon>
        <taxon>Prevotella</taxon>
    </lineage>
</organism>
<dbReference type="Proteomes" id="UP000029533">
    <property type="component" value="Unassembled WGS sequence"/>
</dbReference>
<gene>
    <name evidence="1" type="ORF">HMPREF2132_02125</name>
</gene>
<evidence type="ECO:0008006" key="3">
    <source>
        <dbReference type="Google" id="ProtNLM"/>
    </source>
</evidence>